<evidence type="ECO:0000313" key="2">
    <source>
        <dbReference type="Proteomes" id="UP000182658"/>
    </source>
</evidence>
<protein>
    <submittedName>
        <fullName evidence="1">Uncharacterized protein</fullName>
    </submittedName>
</protein>
<sequence length="93" mass="10167">QSRQISQADSLLACTRPVFVPWPAARSLLICFLSFVDTLARPRPPPKPGSSPVRDLLSLILFSSNAPASPISLSLLPTDDVSSLHGRDFLRKR</sequence>
<organism evidence="1 2">
    <name type="scientific">Coniochaeta ligniaria NRRL 30616</name>
    <dbReference type="NCBI Taxonomy" id="1408157"/>
    <lineage>
        <taxon>Eukaryota</taxon>
        <taxon>Fungi</taxon>
        <taxon>Dikarya</taxon>
        <taxon>Ascomycota</taxon>
        <taxon>Pezizomycotina</taxon>
        <taxon>Sordariomycetes</taxon>
        <taxon>Sordariomycetidae</taxon>
        <taxon>Coniochaetales</taxon>
        <taxon>Coniochaetaceae</taxon>
        <taxon>Coniochaeta</taxon>
    </lineage>
</organism>
<evidence type="ECO:0000313" key="1">
    <source>
        <dbReference type="EMBL" id="OIW31595.1"/>
    </source>
</evidence>
<feature type="non-terminal residue" evidence="1">
    <location>
        <position position="1"/>
    </location>
</feature>
<reference evidence="1 2" key="1">
    <citation type="submission" date="2016-10" db="EMBL/GenBank/DDBJ databases">
        <title>Draft genome sequence of Coniochaeta ligniaria NRRL30616, a lignocellulolytic fungus for bioabatement of inhibitors in plant biomass hydrolysates.</title>
        <authorList>
            <consortium name="DOE Joint Genome Institute"/>
            <person name="Jimenez D.J."/>
            <person name="Hector R.E."/>
            <person name="Riley R."/>
            <person name="Sun H."/>
            <person name="Grigoriev I.V."/>
            <person name="Van Elsas J.D."/>
            <person name="Nichols N.N."/>
        </authorList>
    </citation>
    <scope>NUCLEOTIDE SEQUENCE [LARGE SCALE GENOMIC DNA]</scope>
    <source>
        <strain evidence="1 2">NRRL 30616</strain>
    </source>
</reference>
<proteinExistence type="predicted"/>
<dbReference type="Proteomes" id="UP000182658">
    <property type="component" value="Unassembled WGS sequence"/>
</dbReference>
<gene>
    <name evidence="1" type="ORF">CONLIGDRAFT_667469</name>
</gene>
<accession>A0A1J7IWN0</accession>
<name>A0A1J7IWN0_9PEZI</name>
<dbReference type="InParanoid" id="A0A1J7IWN0"/>
<dbReference type="EMBL" id="KV875095">
    <property type="protein sequence ID" value="OIW31595.1"/>
    <property type="molecule type" value="Genomic_DNA"/>
</dbReference>
<keyword evidence="2" id="KW-1185">Reference proteome</keyword>
<dbReference type="AlphaFoldDB" id="A0A1J7IWN0"/>